<evidence type="ECO:0000313" key="7">
    <source>
        <dbReference type="EMBL" id="QKS27016.1"/>
    </source>
</evidence>
<dbReference type="GO" id="GO:0040029">
    <property type="term" value="P:epigenetic regulation of gene expression"/>
    <property type="evidence" value="ECO:0007669"/>
    <property type="project" value="TreeGrafter"/>
</dbReference>
<dbReference type="SUPFAM" id="SSF52768">
    <property type="entry name" value="Arginase/deacetylase"/>
    <property type="match status" value="1"/>
</dbReference>
<dbReference type="CDD" id="cd10001">
    <property type="entry name" value="HDAC_classII_APAH"/>
    <property type="match status" value="1"/>
</dbReference>
<evidence type="ECO:0000313" key="8">
    <source>
        <dbReference type="Proteomes" id="UP000509761"/>
    </source>
</evidence>
<dbReference type="InterPro" id="IPR023696">
    <property type="entry name" value="Ureohydrolase_dom_sf"/>
</dbReference>
<keyword evidence="8" id="KW-1185">Reference proteome</keyword>
<comment type="similarity">
    <text evidence="2">Belongs to the histone deacetylase family.</text>
</comment>
<evidence type="ECO:0000256" key="4">
    <source>
        <dbReference type="ARBA" id="ARBA00022801"/>
    </source>
</evidence>
<dbReference type="GO" id="GO:0004407">
    <property type="term" value="F:histone deacetylase activity"/>
    <property type="evidence" value="ECO:0007669"/>
    <property type="project" value="TreeGrafter"/>
</dbReference>
<evidence type="ECO:0000256" key="5">
    <source>
        <dbReference type="ARBA" id="ARBA00022833"/>
    </source>
</evidence>
<dbReference type="Proteomes" id="UP000509761">
    <property type="component" value="Chromosome"/>
</dbReference>
<protein>
    <submittedName>
        <fullName evidence="7">Acetylpolyamine amidohydrolase</fullName>
        <ecNumber evidence="7">3.5.1.-</ecNumber>
    </submittedName>
</protein>
<dbReference type="InterPro" id="IPR023801">
    <property type="entry name" value="His_deacetylse_dom"/>
</dbReference>
<dbReference type="InterPro" id="IPR000286">
    <property type="entry name" value="HDACs"/>
</dbReference>
<dbReference type="PANTHER" id="PTHR10625">
    <property type="entry name" value="HISTONE DEACETYLASE HDAC1-RELATED"/>
    <property type="match status" value="1"/>
</dbReference>
<feature type="domain" description="Histone deacetylase" evidence="6">
    <location>
        <begin position="34"/>
        <end position="339"/>
    </location>
</feature>
<dbReference type="EMBL" id="CP054580">
    <property type="protein sequence ID" value="QKS27016.1"/>
    <property type="molecule type" value="Genomic_DNA"/>
</dbReference>
<dbReference type="InterPro" id="IPR037138">
    <property type="entry name" value="His_deacetylse_dom_sf"/>
</dbReference>
<dbReference type="Pfam" id="PF00850">
    <property type="entry name" value="Hist_deacetyl"/>
    <property type="match status" value="1"/>
</dbReference>
<reference evidence="7 8" key="1">
    <citation type="submission" date="2019-12" db="EMBL/GenBank/DDBJ databases">
        <title>Genome sequencing and assembly of endphytes of Porphyra tenera.</title>
        <authorList>
            <person name="Park J.M."/>
            <person name="Shin R."/>
            <person name="Jo S.H."/>
        </authorList>
    </citation>
    <scope>NUCLEOTIDE SEQUENCE [LARGE SCALE GENOMIC DNA]</scope>
    <source>
        <strain evidence="7 8">GPM3</strain>
    </source>
</reference>
<evidence type="ECO:0000256" key="3">
    <source>
        <dbReference type="ARBA" id="ARBA00022723"/>
    </source>
</evidence>
<dbReference type="Gene3D" id="3.40.800.20">
    <property type="entry name" value="Histone deacetylase domain"/>
    <property type="match status" value="1"/>
</dbReference>
<proteinExistence type="inferred from homology"/>
<dbReference type="GO" id="GO:0046872">
    <property type="term" value="F:metal ion binding"/>
    <property type="evidence" value="ECO:0007669"/>
    <property type="project" value="UniProtKB-KW"/>
</dbReference>
<evidence type="ECO:0000256" key="2">
    <source>
        <dbReference type="ARBA" id="ARBA00005947"/>
    </source>
</evidence>
<dbReference type="EC" id="3.5.1.-" evidence="7"/>
<dbReference type="GO" id="GO:0016787">
    <property type="term" value="F:hydrolase activity"/>
    <property type="evidence" value="ECO:0007669"/>
    <property type="project" value="UniProtKB-KW"/>
</dbReference>
<dbReference type="AlphaFoldDB" id="A0AAP9NRT8"/>
<name>A0AAP9NRT8_9GAMM</name>
<evidence type="ECO:0000259" key="6">
    <source>
        <dbReference type="Pfam" id="PF00850"/>
    </source>
</evidence>
<dbReference type="PANTHER" id="PTHR10625:SF17">
    <property type="entry name" value="HISTONE DEACETYLASE 8"/>
    <property type="match status" value="1"/>
</dbReference>
<organism evidence="7 8">
    <name type="scientific">Vreelandella titanicae</name>
    <dbReference type="NCBI Taxonomy" id="664683"/>
    <lineage>
        <taxon>Bacteria</taxon>
        <taxon>Pseudomonadati</taxon>
        <taxon>Pseudomonadota</taxon>
        <taxon>Gammaproteobacteria</taxon>
        <taxon>Oceanospirillales</taxon>
        <taxon>Halomonadaceae</taxon>
        <taxon>Vreelandella</taxon>
    </lineage>
</organism>
<comment type="cofactor">
    <cofactor evidence="1">
        <name>Zn(2+)</name>
        <dbReference type="ChEBI" id="CHEBI:29105"/>
    </cofactor>
</comment>
<keyword evidence="3" id="KW-0479">Metal-binding</keyword>
<keyword evidence="5" id="KW-0862">Zinc</keyword>
<gene>
    <name evidence="7" type="ORF">FX987_04834</name>
</gene>
<evidence type="ECO:0000256" key="1">
    <source>
        <dbReference type="ARBA" id="ARBA00001947"/>
    </source>
</evidence>
<accession>A0AAP9NRT8</accession>
<dbReference type="PRINTS" id="PR01270">
    <property type="entry name" value="HDASUPER"/>
</dbReference>
<keyword evidence="4 7" id="KW-0378">Hydrolase</keyword>
<sequence>MKIVPMKTFFHADQLLHQPQTYFSRGKMRTPQEVPERATHLLAAAKQLGFDIQAPADHGVAPLRAVHSLAYLRFLESAHRRWHALGEDWGEEVISNIFVRSPNALRGILAEAGRYLADGSAPVGQHTWQSAYWSAQSAVAGAEALLAGERFAYALSRPPGHHAGIDSAGGFCFLNNAAIAAQHLTSRYPRIVVLDPDMHHGQGIQEIFYQRDDVLYISIHGDTTNFYPAVTGFEDERGQGAGLGYNLNLPMPHGSEESVFFDRLEEACQTIRLFEPDAIVLALGFDIYERDPQAKVAVSTPGFGELGRRVADLNVPTLVVQEGGYYLEGLEANAVSFFEGLLGNKTP</sequence>